<dbReference type="AlphaFoldDB" id="A0A6G0VJ71"/>
<sequence length="208" mass="24394">MYAKSNQEFLEMFEKKTNYSSWYIQNEILNISSNIIKENIIQELKKCGMYALVCDKGRSYKQEQMSMCVRFVDSNLNIFERFIGFFDVSGGQGAEQLSNLIIFLLKELNIHNVPMWHSHMMGQMSCLVLCQEARNFFNVLEAVYIHFAQPSRNKQLTDLQIKMNRLCETRWACRYKNCIAVKNNFTEIIQILEKEIEEGASRDVLQAI</sequence>
<name>A0A6G0VJ71_APHCR</name>
<dbReference type="Proteomes" id="UP000478052">
    <property type="component" value="Unassembled WGS sequence"/>
</dbReference>
<feature type="non-terminal residue" evidence="1">
    <location>
        <position position="208"/>
    </location>
</feature>
<evidence type="ECO:0000313" key="1">
    <source>
        <dbReference type="EMBL" id="KAF0690928.1"/>
    </source>
</evidence>
<dbReference type="OrthoDB" id="6614514at2759"/>
<proteinExistence type="predicted"/>
<organism evidence="1 2">
    <name type="scientific">Aphis craccivora</name>
    <name type="common">Cowpea aphid</name>
    <dbReference type="NCBI Taxonomy" id="307492"/>
    <lineage>
        <taxon>Eukaryota</taxon>
        <taxon>Metazoa</taxon>
        <taxon>Ecdysozoa</taxon>
        <taxon>Arthropoda</taxon>
        <taxon>Hexapoda</taxon>
        <taxon>Insecta</taxon>
        <taxon>Pterygota</taxon>
        <taxon>Neoptera</taxon>
        <taxon>Paraneoptera</taxon>
        <taxon>Hemiptera</taxon>
        <taxon>Sternorrhyncha</taxon>
        <taxon>Aphidomorpha</taxon>
        <taxon>Aphidoidea</taxon>
        <taxon>Aphididae</taxon>
        <taxon>Aphidini</taxon>
        <taxon>Aphis</taxon>
        <taxon>Aphis</taxon>
    </lineage>
</organism>
<protein>
    <submittedName>
        <fullName evidence="1">Zinc finger MYM-type protein 1-like</fullName>
    </submittedName>
</protein>
<comment type="caution">
    <text evidence="1">The sequence shown here is derived from an EMBL/GenBank/DDBJ whole genome shotgun (WGS) entry which is preliminary data.</text>
</comment>
<dbReference type="PANTHER" id="PTHR45749">
    <property type="match status" value="1"/>
</dbReference>
<accession>A0A6G0VJ71</accession>
<dbReference type="EMBL" id="VUJU01016117">
    <property type="protein sequence ID" value="KAF0690928.1"/>
    <property type="molecule type" value="Genomic_DNA"/>
</dbReference>
<keyword evidence="2" id="KW-1185">Reference proteome</keyword>
<evidence type="ECO:0000313" key="2">
    <source>
        <dbReference type="Proteomes" id="UP000478052"/>
    </source>
</evidence>
<dbReference type="PANTHER" id="PTHR45749:SF21">
    <property type="entry name" value="DUF4371 DOMAIN-CONTAINING PROTEIN"/>
    <property type="match status" value="1"/>
</dbReference>
<gene>
    <name evidence="1" type="ORF">FWK35_00034751</name>
</gene>
<reference evidence="1 2" key="1">
    <citation type="submission" date="2019-08" db="EMBL/GenBank/DDBJ databases">
        <title>Whole genome of Aphis craccivora.</title>
        <authorList>
            <person name="Voronova N.V."/>
            <person name="Shulinski R.S."/>
            <person name="Bandarenka Y.V."/>
            <person name="Zhorov D.G."/>
            <person name="Warner D."/>
        </authorList>
    </citation>
    <scope>NUCLEOTIDE SEQUENCE [LARGE SCALE GENOMIC DNA]</scope>
    <source>
        <strain evidence="1">180601</strain>
        <tissue evidence="1">Whole Body</tissue>
    </source>
</reference>